<organism evidence="14">
    <name type="scientific">Tetraselmis sp. GSL018</name>
    <dbReference type="NCBI Taxonomy" id="582737"/>
    <lineage>
        <taxon>Eukaryota</taxon>
        <taxon>Viridiplantae</taxon>
        <taxon>Chlorophyta</taxon>
        <taxon>core chlorophytes</taxon>
        <taxon>Chlorodendrophyceae</taxon>
        <taxon>Chlorodendrales</taxon>
        <taxon>Chlorodendraceae</taxon>
        <taxon>Tetraselmis</taxon>
    </lineage>
</organism>
<dbReference type="FunFam" id="3.30.70.1230:FF:000030">
    <property type="entry name" value="Si:ch211-215j19.12"/>
    <property type="match status" value="1"/>
</dbReference>
<dbReference type="GO" id="GO:0004016">
    <property type="term" value="F:adenylate cyclase activity"/>
    <property type="evidence" value="ECO:0007669"/>
    <property type="project" value="TreeGrafter"/>
</dbReference>
<dbReference type="PROSITE" id="PS50110">
    <property type="entry name" value="RESPONSE_REGULATORY"/>
    <property type="match status" value="1"/>
</dbReference>
<evidence type="ECO:0000256" key="4">
    <source>
        <dbReference type="ARBA" id="ARBA00022989"/>
    </source>
</evidence>
<dbReference type="InterPro" id="IPR001789">
    <property type="entry name" value="Sig_transdc_resp-reg_receiver"/>
</dbReference>
<protein>
    <submittedName>
        <fullName evidence="14">Adenylate guanylate cyclase</fullName>
    </submittedName>
</protein>
<dbReference type="InterPro" id="IPR011006">
    <property type="entry name" value="CheY-like_superfamily"/>
</dbReference>
<dbReference type="Pfam" id="PF00211">
    <property type="entry name" value="Guanylate_cyc"/>
    <property type="match status" value="1"/>
</dbReference>
<dbReference type="InterPro" id="IPR050401">
    <property type="entry name" value="Cyclic_nucleotide_synthase"/>
</dbReference>
<name>A0A061R153_9CHLO</name>
<proteinExistence type="inferred from homology"/>
<dbReference type="CDD" id="cd07302">
    <property type="entry name" value="CHD"/>
    <property type="match status" value="1"/>
</dbReference>
<keyword evidence="6 8" id="KW-0456">Lyase</keyword>
<dbReference type="GO" id="GO:0000166">
    <property type="term" value="F:nucleotide binding"/>
    <property type="evidence" value="ECO:0007669"/>
    <property type="project" value="UniProtKB-KW"/>
</dbReference>
<dbReference type="PROSITE" id="PS00452">
    <property type="entry name" value="GUANYLATE_CYCLASE_1"/>
    <property type="match status" value="1"/>
</dbReference>
<accession>A0A061R153</accession>
<feature type="modified residue" description="4-aspartylphosphate" evidence="7">
    <location>
        <position position="319"/>
    </location>
</feature>
<keyword evidence="2 10" id="KW-0812">Transmembrane</keyword>
<keyword evidence="7" id="KW-0597">Phosphoprotein</keyword>
<feature type="domain" description="Guanylate cyclase" evidence="13">
    <location>
        <begin position="432"/>
        <end position="560"/>
    </location>
</feature>
<evidence type="ECO:0000259" key="12">
    <source>
        <dbReference type="PROSITE" id="PS50110"/>
    </source>
</evidence>
<evidence type="ECO:0000256" key="3">
    <source>
        <dbReference type="ARBA" id="ARBA00022741"/>
    </source>
</evidence>
<dbReference type="SUPFAM" id="SSF55073">
    <property type="entry name" value="Nucleotide cyclase"/>
    <property type="match status" value="1"/>
</dbReference>
<dbReference type="SUPFAM" id="SSF52172">
    <property type="entry name" value="CheY-like"/>
    <property type="match status" value="1"/>
</dbReference>
<dbReference type="GO" id="GO:0000160">
    <property type="term" value="P:phosphorelay signal transduction system"/>
    <property type="evidence" value="ECO:0007669"/>
    <property type="project" value="InterPro"/>
</dbReference>
<dbReference type="SMART" id="SM00044">
    <property type="entry name" value="CYCc"/>
    <property type="match status" value="1"/>
</dbReference>
<keyword evidence="11" id="KW-0732">Signal</keyword>
<evidence type="ECO:0000256" key="7">
    <source>
        <dbReference type="PROSITE-ProRule" id="PRU00169"/>
    </source>
</evidence>
<dbReference type="Pfam" id="PF00072">
    <property type="entry name" value="Response_reg"/>
    <property type="match status" value="1"/>
</dbReference>
<keyword evidence="4 10" id="KW-1133">Transmembrane helix</keyword>
<evidence type="ECO:0000256" key="2">
    <source>
        <dbReference type="ARBA" id="ARBA00022692"/>
    </source>
</evidence>
<dbReference type="SMART" id="SM00448">
    <property type="entry name" value="REC"/>
    <property type="match status" value="1"/>
</dbReference>
<dbReference type="AlphaFoldDB" id="A0A061R153"/>
<dbReference type="Gene3D" id="3.40.50.2300">
    <property type="match status" value="1"/>
</dbReference>
<evidence type="ECO:0000256" key="5">
    <source>
        <dbReference type="ARBA" id="ARBA00023136"/>
    </source>
</evidence>
<evidence type="ECO:0000256" key="1">
    <source>
        <dbReference type="ARBA" id="ARBA00004370"/>
    </source>
</evidence>
<dbReference type="GO" id="GO:0001653">
    <property type="term" value="F:peptide receptor activity"/>
    <property type="evidence" value="ECO:0007669"/>
    <property type="project" value="TreeGrafter"/>
</dbReference>
<evidence type="ECO:0000256" key="8">
    <source>
        <dbReference type="RuleBase" id="RU000405"/>
    </source>
</evidence>
<dbReference type="Gene3D" id="3.30.70.1230">
    <property type="entry name" value="Nucleotide cyclase"/>
    <property type="match status" value="1"/>
</dbReference>
<evidence type="ECO:0000256" key="6">
    <source>
        <dbReference type="ARBA" id="ARBA00023239"/>
    </source>
</evidence>
<evidence type="ECO:0000256" key="9">
    <source>
        <dbReference type="SAM" id="MobiDB-lite"/>
    </source>
</evidence>
<evidence type="ECO:0000313" key="14">
    <source>
        <dbReference type="EMBL" id="JAC64445.1"/>
    </source>
</evidence>
<dbReference type="InterPro" id="IPR018297">
    <property type="entry name" value="A/G_cyclase_CS"/>
</dbReference>
<feature type="transmembrane region" description="Helical" evidence="10">
    <location>
        <begin position="68"/>
        <end position="92"/>
    </location>
</feature>
<dbReference type="PANTHER" id="PTHR11920:SF335">
    <property type="entry name" value="GUANYLATE CYCLASE"/>
    <property type="match status" value="1"/>
</dbReference>
<keyword evidence="3" id="KW-0547">Nucleotide-binding</keyword>
<dbReference type="GO" id="GO:0004383">
    <property type="term" value="F:guanylate cyclase activity"/>
    <property type="evidence" value="ECO:0007669"/>
    <property type="project" value="TreeGrafter"/>
</dbReference>
<evidence type="ECO:0000259" key="13">
    <source>
        <dbReference type="PROSITE" id="PS50125"/>
    </source>
</evidence>
<sequence>MSTLLQGERVTHIFVQLTLLVACAALAAVDPRCNVSFYLQFHNVTASLGTSCYWLGENVVSTQALSAWLGIYIISIGFLHLFLNFFTLGPWLNFFGYCFVYEHLVKIMANSERGIEPSLPLPKNVETNYREDRRNDTVQAEDRRNNTVQAEDQRNNTTQAEDQRTNVSQVCDSCGMRYRLKFPARGKVTFDAEICDNKAGTGLTRSMSRPTIRSRRDSTLNSNLDRIAERNLRNLSMWYGSTSSDSLSRNTGNRRVSEEVGSNEVLCVEDNAVERAILSRLLRKQGFRVSVEVSGDSALSMLEKRHKDREPFPSVLVMDLFMPGTSGIDTARQLRQLYPLAAMPIIFLSGEGDQATISSALDSGGSDYIMKPFKEEDLLARIRVQVHMLEFWHSKMRLARDSKLLGEILPAPVIQRLHSGQRRIADELEEVTVLFSDIVGFTSLASSVPTADVISMLDTLFSSFDRLTDSHGVYKVETIGDAYMVVAGLDGGSRANHAERAIGMAADMIAVAGAVTMPNGAPLQIRVGLHSGPAYAGVVGSKRPRFCLFGDTVNVASRMESTSFPQCIHLSDATRACYERQVAGAGGLRFRDLGMRSIKGKGEMHTWLVCAGRWADVDVPPGGGACEEGAGGKGGLRWAECDSSGASTPVRCGSPMLSSLDGVRPTGAAFRDLSPMSSESDWRIPAVDVATLR</sequence>
<dbReference type="GO" id="GO:0005886">
    <property type="term" value="C:plasma membrane"/>
    <property type="evidence" value="ECO:0007669"/>
    <property type="project" value="TreeGrafter"/>
</dbReference>
<evidence type="ECO:0000256" key="10">
    <source>
        <dbReference type="SAM" id="Phobius"/>
    </source>
</evidence>
<feature type="compositionally biased region" description="Basic and acidic residues" evidence="9">
    <location>
        <begin position="128"/>
        <end position="145"/>
    </location>
</feature>
<reference evidence="14" key="1">
    <citation type="submission" date="2014-05" db="EMBL/GenBank/DDBJ databases">
        <title>The transcriptome of the halophilic microalga Tetraselmis sp. GSL018 isolated from the Great Salt Lake, Utah.</title>
        <authorList>
            <person name="Jinkerson R.E."/>
            <person name="D'Adamo S."/>
            <person name="Posewitz M.C."/>
        </authorList>
    </citation>
    <scope>NUCLEOTIDE SEQUENCE</scope>
    <source>
        <strain evidence="14">GSL018</strain>
    </source>
</reference>
<dbReference type="InterPro" id="IPR001054">
    <property type="entry name" value="A/G_cyclase"/>
</dbReference>
<dbReference type="InterPro" id="IPR029787">
    <property type="entry name" value="Nucleotide_cyclase"/>
</dbReference>
<dbReference type="EMBL" id="GBEZ01022395">
    <property type="protein sequence ID" value="JAC64445.1"/>
    <property type="molecule type" value="Transcribed_RNA"/>
</dbReference>
<dbReference type="PROSITE" id="PS50125">
    <property type="entry name" value="GUANYLATE_CYCLASE_2"/>
    <property type="match status" value="1"/>
</dbReference>
<evidence type="ECO:0000256" key="11">
    <source>
        <dbReference type="SAM" id="SignalP"/>
    </source>
</evidence>
<dbReference type="GO" id="GO:0007168">
    <property type="term" value="P:receptor guanylyl cyclase signaling pathway"/>
    <property type="evidence" value="ECO:0007669"/>
    <property type="project" value="TreeGrafter"/>
</dbReference>
<feature type="chain" id="PRO_5001610281" evidence="11">
    <location>
        <begin position="28"/>
        <end position="693"/>
    </location>
</feature>
<gene>
    <name evidence="14" type="ORF">TSPGSL018_18295</name>
</gene>
<comment type="similarity">
    <text evidence="8">Belongs to the adenylyl cyclase class-4/guanylyl cyclase family.</text>
</comment>
<feature type="signal peptide" evidence="11">
    <location>
        <begin position="1"/>
        <end position="27"/>
    </location>
</feature>
<dbReference type="PANTHER" id="PTHR11920">
    <property type="entry name" value="GUANYLYL CYCLASE"/>
    <property type="match status" value="1"/>
</dbReference>
<feature type="compositionally biased region" description="Polar residues" evidence="9">
    <location>
        <begin position="146"/>
        <end position="165"/>
    </location>
</feature>
<feature type="region of interest" description="Disordered" evidence="9">
    <location>
        <begin position="123"/>
        <end position="165"/>
    </location>
</feature>
<feature type="domain" description="Response regulatory" evidence="12">
    <location>
        <begin position="264"/>
        <end position="386"/>
    </location>
</feature>
<dbReference type="CDD" id="cd00156">
    <property type="entry name" value="REC"/>
    <property type="match status" value="1"/>
</dbReference>
<keyword evidence="5 10" id="KW-0472">Membrane</keyword>
<comment type="subcellular location">
    <subcellularLocation>
        <location evidence="1">Membrane</location>
    </subcellularLocation>
</comment>